<dbReference type="OrthoDB" id="7683472at2759"/>
<gene>
    <name evidence="2" type="ORF">MELIAE_LOCUS9207</name>
</gene>
<keyword evidence="1" id="KW-0472">Membrane</keyword>
<organism evidence="2 3">
    <name type="scientific">Brassicogethes aeneus</name>
    <name type="common">Rape pollen beetle</name>
    <name type="synonym">Meligethes aeneus</name>
    <dbReference type="NCBI Taxonomy" id="1431903"/>
    <lineage>
        <taxon>Eukaryota</taxon>
        <taxon>Metazoa</taxon>
        <taxon>Ecdysozoa</taxon>
        <taxon>Arthropoda</taxon>
        <taxon>Hexapoda</taxon>
        <taxon>Insecta</taxon>
        <taxon>Pterygota</taxon>
        <taxon>Neoptera</taxon>
        <taxon>Endopterygota</taxon>
        <taxon>Coleoptera</taxon>
        <taxon>Polyphaga</taxon>
        <taxon>Cucujiformia</taxon>
        <taxon>Nitidulidae</taxon>
        <taxon>Meligethinae</taxon>
        <taxon>Brassicogethes</taxon>
    </lineage>
</organism>
<dbReference type="GO" id="GO:0016020">
    <property type="term" value="C:membrane"/>
    <property type="evidence" value="ECO:0007669"/>
    <property type="project" value="TreeGrafter"/>
</dbReference>
<feature type="transmembrane region" description="Helical" evidence="1">
    <location>
        <begin position="20"/>
        <end position="39"/>
    </location>
</feature>
<dbReference type="PANTHER" id="PTHR21879:SF8">
    <property type="entry name" value="OSIRIS 23"/>
    <property type="match status" value="1"/>
</dbReference>
<protein>
    <submittedName>
        <fullName evidence="2">Uncharacterized protein</fullName>
    </submittedName>
</protein>
<name>A0A9P0BAR4_BRAAE</name>
<dbReference type="Pfam" id="PF07898">
    <property type="entry name" value="DUF1676"/>
    <property type="match status" value="1"/>
</dbReference>
<feature type="transmembrane region" description="Helical" evidence="1">
    <location>
        <begin position="177"/>
        <end position="199"/>
    </location>
</feature>
<keyword evidence="1" id="KW-1133">Transmembrane helix</keyword>
<proteinExistence type="predicted"/>
<evidence type="ECO:0000313" key="3">
    <source>
        <dbReference type="Proteomes" id="UP001154078"/>
    </source>
</evidence>
<dbReference type="EMBL" id="OV121137">
    <property type="protein sequence ID" value="CAH0559013.1"/>
    <property type="molecule type" value="Genomic_DNA"/>
</dbReference>
<accession>A0A9P0BAR4</accession>
<sequence length="307" mass="35681">MQRLFKHVFNFRIHSFRNNFFVLIAAFLCSNFFPVDAYTNITDDNTVWEDVLRISELLLYNCITYGTRDQEKFLPRLQDCLKRRSLRALDRTINRDVIEFAEGIALVKDRILNNTNKRSMQAILPNTLEISDKNWQLQFLNKLLELFQTHTLKIFLKRNNTEIIEGRRRKDRGDMSSILVFSMLAMGMIMVPLGFQFLAVLGGKAILLAKMALILASISGLKKLATSNLNYGFYQTHPGSGHEHGYEHGHGPWHYDRQWPYNGVPVDEGHHHYSDQEAHYSQQPLAQNADLLHAYPNPRYDWKGQPN</sequence>
<evidence type="ECO:0000313" key="2">
    <source>
        <dbReference type="EMBL" id="CAH0559013.1"/>
    </source>
</evidence>
<keyword evidence="3" id="KW-1185">Reference proteome</keyword>
<dbReference type="InterPro" id="IPR012464">
    <property type="entry name" value="DUF1676"/>
</dbReference>
<evidence type="ECO:0000256" key="1">
    <source>
        <dbReference type="SAM" id="Phobius"/>
    </source>
</evidence>
<reference evidence="2" key="1">
    <citation type="submission" date="2021-12" db="EMBL/GenBank/DDBJ databases">
        <authorList>
            <person name="King R."/>
        </authorList>
    </citation>
    <scope>NUCLEOTIDE SEQUENCE</scope>
</reference>
<dbReference type="AlphaFoldDB" id="A0A9P0BAR4"/>
<keyword evidence="1" id="KW-0812">Transmembrane</keyword>
<dbReference type="PANTHER" id="PTHR21879">
    <property type="entry name" value="FI03362P-RELATED-RELATED"/>
    <property type="match status" value="1"/>
</dbReference>
<dbReference type="Proteomes" id="UP001154078">
    <property type="component" value="Chromosome 6"/>
</dbReference>